<accession>A0A1M4Y6S4</accession>
<evidence type="ECO:0000256" key="1">
    <source>
        <dbReference type="ARBA" id="ARBA00004141"/>
    </source>
</evidence>
<dbReference type="GO" id="GO:0017004">
    <property type="term" value="P:cytochrome complex assembly"/>
    <property type="evidence" value="ECO:0007669"/>
    <property type="project" value="InterPro"/>
</dbReference>
<feature type="domain" description="Cytochrome C biogenesis protein transmembrane" evidence="7">
    <location>
        <begin position="15"/>
        <end position="176"/>
    </location>
</feature>
<dbReference type="PANTHER" id="PTHR31272">
    <property type="entry name" value="CYTOCHROME C-TYPE BIOGENESIS PROTEIN HI_1454-RELATED"/>
    <property type="match status" value="1"/>
</dbReference>
<evidence type="ECO:0000256" key="3">
    <source>
        <dbReference type="ARBA" id="ARBA00022692"/>
    </source>
</evidence>
<sequence length="187" mass="20466">MTDLNDTMLTIKRGIAFFLGLSIFFSILGVFAGTVGSFLSTYQSIFNIISGFFIISLGIFYLFGKDGFKGFKIDLNKHKNTSFFSAFIIGILISFVWIPCSGPVLAAVLTFASTTSNIFSGGLMLFVYSLGISIPFLFFSGAISKILSKITFGTPKWEKYIRIFGGILLIIMGILVIFGLFNSLQGV</sequence>
<dbReference type="AlphaFoldDB" id="A0A1M4Y6S4"/>
<dbReference type="GO" id="GO:0016020">
    <property type="term" value="C:membrane"/>
    <property type="evidence" value="ECO:0007669"/>
    <property type="project" value="UniProtKB-SubCell"/>
</dbReference>
<evidence type="ECO:0000256" key="5">
    <source>
        <dbReference type="ARBA" id="ARBA00023136"/>
    </source>
</evidence>
<keyword evidence="9" id="KW-1185">Reference proteome</keyword>
<comment type="subcellular location">
    <subcellularLocation>
        <location evidence="1">Membrane</location>
        <topology evidence="1">Multi-pass membrane protein</topology>
    </subcellularLocation>
</comment>
<comment type="caution">
    <text evidence="8">The sequence shown here is derived from an EMBL/GenBank/DDBJ whole genome shotgun (WGS) entry which is preliminary data.</text>
</comment>
<evidence type="ECO:0000259" key="7">
    <source>
        <dbReference type="Pfam" id="PF02683"/>
    </source>
</evidence>
<evidence type="ECO:0000313" key="9">
    <source>
        <dbReference type="Proteomes" id="UP000184334"/>
    </source>
</evidence>
<comment type="similarity">
    <text evidence="2">Belongs to the DsbD family.</text>
</comment>
<reference evidence="8" key="1">
    <citation type="submission" date="2016-11" db="EMBL/GenBank/DDBJ databases">
        <authorList>
            <person name="Varghese N."/>
            <person name="Submissions S."/>
        </authorList>
    </citation>
    <scope>NUCLEOTIDE SEQUENCE [LARGE SCALE GENOMIC DNA]</scope>
    <source>
        <strain evidence="8">DSM 16785</strain>
    </source>
</reference>
<gene>
    <name evidence="8" type="ORF">SAMN02745164_01607</name>
</gene>
<evidence type="ECO:0000256" key="4">
    <source>
        <dbReference type="ARBA" id="ARBA00022989"/>
    </source>
</evidence>
<dbReference type="PANTHER" id="PTHR31272:SF4">
    <property type="entry name" value="CYTOCHROME C-TYPE BIOGENESIS PROTEIN HI_1454-RELATED"/>
    <property type="match status" value="1"/>
</dbReference>
<organism evidence="8 9">
    <name type="scientific">Marinitoga hydrogenitolerans (strain DSM 16785 / JCM 12826 / AT1271)</name>
    <dbReference type="NCBI Taxonomy" id="1122195"/>
    <lineage>
        <taxon>Bacteria</taxon>
        <taxon>Thermotogati</taxon>
        <taxon>Thermotogota</taxon>
        <taxon>Thermotogae</taxon>
        <taxon>Petrotogales</taxon>
        <taxon>Petrotogaceae</taxon>
        <taxon>Marinitoga</taxon>
    </lineage>
</organism>
<protein>
    <submittedName>
        <fullName evidence="8">Cytochrome c-type biogenesis protein</fullName>
    </submittedName>
</protein>
<evidence type="ECO:0000313" key="8">
    <source>
        <dbReference type="EMBL" id="SHF01370.1"/>
    </source>
</evidence>
<keyword evidence="4 6" id="KW-1133">Transmembrane helix</keyword>
<feature type="transmembrane region" description="Helical" evidence="6">
    <location>
        <begin position="15"/>
        <end position="39"/>
    </location>
</feature>
<feature type="transmembrane region" description="Helical" evidence="6">
    <location>
        <begin position="160"/>
        <end position="181"/>
    </location>
</feature>
<feature type="transmembrane region" description="Helical" evidence="6">
    <location>
        <begin position="118"/>
        <end position="139"/>
    </location>
</feature>
<evidence type="ECO:0000256" key="6">
    <source>
        <dbReference type="SAM" id="Phobius"/>
    </source>
</evidence>
<dbReference type="EMBL" id="FQUI01000028">
    <property type="protein sequence ID" value="SHF01370.1"/>
    <property type="molecule type" value="Genomic_DNA"/>
</dbReference>
<keyword evidence="3 6" id="KW-0812">Transmembrane</keyword>
<dbReference type="InterPro" id="IPR051790">
    <property type="entry name" value="Cytochrome_c-biogenesis_DsbD"/>
</dbReference>
<dbReference type="STRING" id="1122195.SAMN02745164_01607"/>
<dbReference type="Proteomes" id="UP000184334">
    <property type="component" value="Unassembled WGS sequence"/>
</dbReference>
<keyword evidence="5 6" id="KW-0472">Membrane</keyword>
<feature type="transmembrane region" description="Helical" evidence="6">
    <location>
        <begin position="45"/>
        <end position="63"/>
    </location>
</feature>
<evidence type="ECO:0000256" key="2">
    <source>
        <dbReference type="ARBA" id="ARBA00006143"/>
    </source>
</evidence>
<dbReference type="Pfam" id="PF02683">
    <property type="entry name" value="DsbD_TM"/>
    <property type="match status" value="1"/>
</dbReference>
<dbReference type="InterPro" id="IPR003834">
    <property type="entry name" value="Cyt_c_assmbl_TM_dom"/>
</dbReference>
<name>A0A1M4Y6S4_MARH1</name>
<proteinExistence type="inferred from homology"/>
<feature type="transmembrane region" description="Helical" evidence="6">
    <location>
        <begin position="83"/>
        <end position="112"/>
    </location>
</feature>